<organism evidence="1">
    <name type="scientific">Lepeophtheirus salmonis</name>
    <name type="common">Salmon louse</name>
    <name type="synonym">Caligus salmonis</name>
    <dbReference type="NCBI Taxonomy" id="72036"/>
    <lineage>
        <taxon>Eukaryota</taxon>
        <taxon>Metazoa</taxon>
        <taxon>Ecdysozoa</taxon>
        <taxon>Arthropoda</taxon>
        <taxon>Crustacea</taxon>
        <taxon>Multicrustacea</taxon>
        <taxon>Hexanauplia</taxon>
        <taxon>Copepoda</taxon>
        <taxon>Siphonostomatoida</taxon>
        <taxon>Caligidae</taxon>
        <taxon>Lepeophtheirus</taxon>
    </lineage>
</organism>
<evidence type="ECO:0000313" key="1">
    <source>
        <dbReference type="EMBL" id="CDW23440.1"/>
    </source>
</evidence>
<proteinExistence type="predicted"/>
<name>A0A0K2TC85_LEPSM</name>
<protein>
    <submittedName>
        <fullName evidence="1">Uncharacterized protein</fullName>
    </submittedName>
</protein>
<dbReference type="EMBL" id="HACA01006079">
    <property type="protein sequence ID" value="CDW23440.1"/>
    <property type="molecule type" value="Transcribed_RNA"/>
</dbReference>
<reference evidence="1" key="1">
    <citation type="submission" date="2014-05" db="EMBL/GenBank/DDBJ databases">
        <authorList>
            <person name="Chronopoulou M."/>
        </authorList>
    </citation>
    <scope>NUCLEOTIDE SEQUENCE</scope>
    <source>
        <tissue evidence="1">Whole organism</tissue>
    </source>
</reference>
<dbReference type="AlphaFoldDB" id="A0A0K2TC85"/>
<accession>A0A0K2TC85</accession>
<sequence>MLPEEEEVAVVGVVALETWANVLDKRAEGEFQPVHQSLRSCPTGVVVGAASS</sequence>